<feature type="region of interest" description="Disordered" evidence="1">
    <location>
        <begin position="59"/>
        <end position="89"/>
    </location>
</feature>
<keyword evidence="3" id="KW-1185">Reference proteome</keyword>
<evidence type="ECO:0000313" key="2">
    <source>
        <dbReference type="EMBL" id="GAA1532778.1"/>
    </source>
</evidence>
<gene>
    <name evidence="2" type="ORF">GCM10009827_058410</name>
</gene>
<evidence type="ECO:0000256" key="1">
    <source>
        <dbReference type="SAM" id="MobiDB-lite"/>
    </source>
</evidence>
<proteinExistence type="predicted"/>
<feature type="compositionally biased region" description="Basic and acidic residues" evidence="1">
    <location>
        <begin position="65"/>
        <end position="79"/>
    </location>
</feature>
<feature type="compositionally biased region" description="Low complexity" evidence="1">
    <location>
        <begin position="12"/>
        <end position="22"/>
    </location>
</feature>
<organism evidence="2 3">
    <name type="scientific">Dactylosporangium maewongense</name>
    <dbReference type="NCBI Taxonomy" id="634393"/>
    <lineage>
        <taxon>Bacteria</taxon>
        <taxon>Bacillati</taxon>
        <taxon>Actinomycetota</taxon>
        <taxon>Actinomycetes</taxon>
        <taxon>Micromonosporales</taxon>
        <taxon>Micromonosporaceae</taxon>
        <taxon>Dactylosporangium</taxon>
    </lineage>
</organism>
<accession>A0ABN2B4I6</accession>
<name>A0ABN2B4I6_9ACTN</name>
<comment type="caution">
    <text evidence="2">The sequence shown here is derived from an EMBL/GenBank/DDBJ whole genome shotgun (WGS) entry which is preliminary data.</text>
</comment>
<evidence type="ECO:0000313" key="3">
    <source>
        <dbReference type="Proteomes" id="UP001501470"/>
    </source>
</evidence>
<sequence>MPPANGDRDASRSSGGAALLDGLPDRLPDDLADGLWGGPPDRLLNDLVELNDLVDRLWGGGPPDRLLDDRPARPLDWLRLRNGRPHPRP</sequence>
<dbReference type="Proteomes" id="UP001501470">
    <property type="component" value="Unassembled WGS sequence"/>
</dbReference>
<feature type="region of interest" description="Disordered" evidence="1">
    <location>
        <begin position="1"/>
        <end position="24"/>
    </location>
</feature>
<protein>
    <submittedName>
        <fullName evidence="2">Uncharacterized protein</fullName>
    </submittedName>
</protein>
<feature type="compositionally biased region" description="Basic and acidic residues" evidence="1">
    <location>
        <begin position="1"/>
        <end position="11"/>
    </location>
</feature>
<dbReference type="EMBL" id="BAAAQD010000012">
    <property type="protein sequence ID" value="GAA1532778.1"/>
    <property type="molecule type" value="Genomic_DNA"/>
</dbReference>
<reference evidence="2 3" key="1">
    <citation type="journal article" date="2019" name="Int. J. Syst. Evol. Microbiol.">
        <title>The Global Catalogue of Microorganisms (GCM) 10K type strain sequencing project: providing services to taxonomists for standard genome sequencing and annotation.</title>
        <authorList>
            <consortium name="The Broad Institute Genomics Platform"/>
            <consortium name="The Broad Institute Genome Sequencing Center for Infectious Disease"/>
            <person name="Wu L."/>
            <person name="Ma J."/>
        </authorList>
    </citation>
    <scope>NUCLEOTIDE SEQUENCE [LARGE SCALE GENOMIC DNA]</scope>
    <source>
        <strain evidence="2 3">JCM 15933</strain>
    </source>
</reference>